<dbReference type="RefSeq" id="WP_109271809.1">
    <property type="nucleotide sequence ID" value="NZ_QFFF01000001.1"/>
</dbReference>
<keyword evidence="3" id="KW-1185">Reference proteome</keyword>
<dbReference type="EMBL" id="QFFF01000001">
    <property type="protein sequence ID" value="PWG03670.1"/>
    <property type="molecule type" value="Genomic_DNA"/>
</dbReference>
<accession>A0A2U2J5R1</accession>
<name>A0A2U2J5R1_9SPHN</name>
<organism evidence="2 3">
    <name type="scientific">Allosphingosinicella humi</name>
    <dbReference type="NCBI Taxonomy" id="2068657"/>
    <lineage>
        <taxon>Bacteria</taxon>
        <taxon>Pseudomonadati</taxon>
        <taxon>Pseudomonadota</taxon>
        <taxon>Alphaproteobacteria</taxon>
        <taxon>Sphingomonadales</taxon>
        <taxon>Sphingomonadaceae</taxon>
        <taxon>Allosphingosinicella</taxon>
    </lineage>
</organism>
<proteinExistence type="predicted"/>
<dbReference type="Gene3D" id="6.10.280.50">
    <property type="match status" value="1"/>
</dbReference>
<reference evidence="2 3" key="1">
    <citation type="submission" date="2018-05" db="EMBL/GenBank/DDBJ databases">
        <title>Genome of Sphingosinicella humi QZX222.</title>
        <authorList>
            <person name="Qiao Z."/>
            <person name="Wang G."/>
        </authorList>
    </citation>
    <scope>NUCLEOTIDE SEQUENCE [LARGE SCALE GENOMIC DNA]</scope>
    <source>
        <strain evidence="2 3">QZX222</strain>
    </source>
</reference>
<dbReference type="OrthoDB" id="7869924at2"/>
<comment type="caution">
    <text evidence="2">The sequence shown here is derived from an EMBL/GenBank/DDBJ whole genome shotgun (WGS) entry which is preliminary data.</text>
</comment>
<dbReference type="Pfam" id="PF04325">
    <property type="entry name" value="DUF465"/>
    <property type="match status" value="1"/>
</dbReference>
<keyword evidence="1" id="KW-0175">Coiled coil</keyword>
<sequence length="70" mass="7844">MVANDVGELNEASKLAQLRMEHRDLDAAIEALTSTLAADQLQLARLKRRKLRLKDEIALIEDHLVPDIIA</sequence>
<dbReference type="InterPro" id="IPR007420">
    <property type="entry name" value="DUF465"/>
</dbReference>
<dbReference type="AlphaFoldDB" id="A0A2U2J5R1"/>
<evidence type="ECO:0000313" key="3">
    <source>
        <dbReference type="Proteomes" id="UP000245916"/>
    </source>
</evidence>
<feature type="coiled-coil region" evidence="1">
    <location>
        <begin position="15"/>
        <end position="63"/>
    </location>
</feature>
<evidence type="ECO:0000256" key="1">
    <source>
        <dbReference type="SAM" id="Coils"/>
    </source>
</evidence>
<gene>
    <name evidence="2" type="ORF">DF286_12875</name>
</gene>
<evidence type="ECO:0000313" key="2">
    <source>
        <dbReference type="EMBL" id="PWG03670.1"/>
    </source>
</evidence>
<protein>
    <submittedName>
        <fullName evidence="2">DUF465 domain-containing protein</fullName>
    </submittedName>
</protein>
<dbReference type="Proteomes" id="UP000245916">
    <property type="component" value="Unassembled WGS sequence"/>
</dbReference>
<dbReference type="InterPro" id="IPR038444">
    <property type="entry name" value="DUF465_sf"/>
</dbReference>